<evidence type="ECO:0000313" key="3">
    <source>
        <dbReference type="Proteomes" id="UP000467700"/>
    </source>
</evidence>
<feature type="transmembrane region" description="Helical" evidence="1">
    <location>
        <begin position="113"/>
        <end position="135"/>
    </location>
</feature>
<protein>
    <submittedName>
        <fullName evidence="2">Uncharacterized protein</fullName>
    </submittedName>
</protein>
<keyword evidence="1" id="KW-0472">Membrane</keyword>
<sequence>MADIGTIKFNTETVLIDSYANLILYTLELLAFHTYLRCERSCRDRKTLKATVFSCVFLDTVGTFAACATAFTEAVIHWGKCLNSYHQDSDFPHVKSLNAGDPREQGRLHWTNALWFVCSQVVALAVQGFMVARYFKLYAGATSWISHANPLTIIADLAIMS</sequence>
<evidence type="ECO:0000313" key="2">
    <source>
        <dbReference type="EMBL" id="CAA7260927.1"/>
    </source>
</evidence>
<keyword evidence="1" id="KW-1133">Transmembrane helix</keyword>
<name>A0A8S0XN75_CYCAE</name>
<dbReference type="AlphaFoldDB" id="A0A8S0XN75"/>
<evidence type="ECO:0000256" key="1">
    <source>
        <dbReference type="SAM" id="Phobius"/>
    </source>
</evidence>
<keyword evidence="3" id="KW-1185">Reference proteome</keyword>
<proteinExistence type="predicted"/>
<dbReference type="OrthoDB" id="3203775at2759"/>
<reference evidence="2 3" key="1">
    <citation type="submission" date="2020-01" db="EMBL/GenBank/DDBJ databases">
        <authorList>
            <person name="Gupta K D."/>
        </authorList>
    </citation>
    <scope>NUCLEOTIDE SEQUENCE [LARGE SCALE GENOMIC DNA]</scope>
</reference>
<dbReference type="EMBL" id="CACVBS010000031">
    <property type="protein sequence ID" value="CAA7260927.1"/>
    <property type="molecule type" value="Genomic_DNA"/>
</dbReference>
<dbReference type="Proteomes" id="UP000467700">
    <property type="component" value="Unassembled WGS sequence"/>
</dbReference>
<comment type="caution">
    <text evidence="2">The sequence shown here is derived from an EMBL/GenBank/DDBJ whole genome shotgun (WGS) entry which is preliminary data.</text>
</comment>
<keyword evidence="1" id="KW-0812">Transmembrane</keyword>
<gene>
    <name evidence="2" type="ORF">AAE3_LOCUS3243</name>
</gene>
<feature type="transmembrane region" description="Helical" evidence="1">
    <location>
        <begin position="19"/>
        <end position="38"/>
    </location>
</feature>
<accession>A0A8S0XN75</accession>
<feature type="transmembrane region" description="Helical" evidence="1">
    <location>
        <begin position="50"/>
        <end position="71"/>
    </location>
</feature>
<organism evidence="2 3">
    <name type="scientific">Cyclocybe aegerita</name>
    <name type="common">Black poplar mushroom</name>
    <name type="synonym">Agrocybe aegerita</name>
    <dbReference type="NCBI Taxonomy" id="1973307"/>
    <lineage>
        <taxon>Eukaryota</taxon>
        <taxon>Fungi</taxon>
        <taxon>Dikarya</taxon>
        <taxon>Basidiomycota</taxon>
        <taxon>Agaricomycotina</taxon>
        <taxon>Agaricomycetes</taxon>
        <taxon>Agaricomycetidae</taxon>
        <taxon>Agaricales</taxon>
        <taxon>Agaricineae</taxon>
        <taxon>Bolbitiaceae</taxon>
        <taxon>Cyclocybe</taxon>
    </lineage>
</organism>